<dbReference type="Gene3D" id="3.40.710.10">
    <property type="entry name" value="DD-peptidase/beta-lactamase superfamily"/>
    <property type="match status" value="1"/>
</dbReference>
<dbReference type="RefSeq" id="WP_095504655.1">
    <property type="nucleotide sequence ID" value="NZ_BSNC01000006.1"/>
</dbReference>
<dbReference type="GO" id="GO:0071555">
    <property type="term" value="P:cell wall organization"/>
    <property type="evidence" value="ECO:0007669"/>
    <property type="project" value="UniProtKB-KW"/>
</dbReference>
<dbReference type="GO" id="GO:0006508">
    <property type="term" value="P:proteolysis"/>
    <property type="evidence" value="ECO:0007669"/>
    <property type="project" value="UniProtKB-KW"/>
</dbReference>
<keyword evidence="7 16" id="KW-0812">Transmembrane</keyword>
<evidence type="ECO:0000256" key="10">
    <source>
        <dbReference type="ARBA" id="ARBA00022984"/>
    </source>
</evidence>
<evidence type="ECO:0000256" key="1">
    <source>
        <dbReference type="ARBA" id="ARBA00004370"/>
    </source>
</evidence>
<keyword evidence="14 16" id="KW-0131">Cell cycle</keyword>
<keyword evidence="11 16" id="KW-1133">Transmembrane helix</keyword>
<dbReference type="GO" id="GO:0009252">
    <property type="term" value="P:peptidoglycan biosynthetic process"/>
    <property type="evidence" value="ECO:0007669"/>
    <property type="project" value="UniProtKB-UniRule"/>
</dbReference>
<keyword evidence="13 16" id="KW-0717">Septation</keyword>
<accession>A0AA37RXH7</accession>
<dbReference type="GO" id="GO:0009002">
    <property type="term" value="F:serine-type D-Ala-D-Ala carboxypeptidase activity"/>
    <property type="evidence" value="ECO:0007669"/>
    <property type="project" value="UniProtKB-UniRule"/>
</dbReference>
<proteinExistence type="inferred from homology"/>
<keyword evidence="20" id="KW-1185">Reference proteome</keyword>
<dbReference type="GO" id="GO:0043093">
    <property type="term" value="P:FtsZ-dependent cytokinesis"/>
    <property type="evidence" value="ECO:0007669"/>
    <property type="project" value="UniProtKB-UniRule"/>
</dbReference>
<reference evidence="19" key="1">
    <citation type="journal article" date="2014" name="Int. J. Syst. Evol. Microbiol.">
        <title>Complete genome sequence of Corynebacterium casei LMG S-19264T (=DSM 44701T), isolated from a smear-ripened cheese.</title>
        <authorList>
            <consortium name="US DOE Joint Genome Institute (JGI-PGF)"/>
            <person name="Walter F."/>
            <person name="Albersmeier A."/>
            <person name="Kalinowski J."/>
            <person name="Ruckert C."/>
        </authorList>
    </citation>
    <scope>NUCLEOTIDE SEQUENCE</scope>
    <source>
        <strain evidence="19">NBRC 101628</strain>
    </source>
</reference>
<feature type="domain" description="Penicillin-binding protein transpeptidase" evidence="17">
    <location>
        <begin position="255"/>
        <end position="556"/>
    </location>
</feature>
<evidence type="ECO:0000313" key="20">
    <source>
        <dbReference type="Proteomes" id="UP001161422"/>
    </source>
</evidence>
<dbReference type="EC" id="3.4.16.4" evidence="16"/>
<protein>
    <recommendedName>
        <fullName evidence="16">Peptidoglycan D,D-transpeptidase FtsI</fullName>
        <ecNumber evidence="16">3.4.16.4</ecNumber>
    </recommendedName>
    <alternativeName>
        <fullName evidence="16">Penicillin-binding protein 3</fullName>
        <shortName evidence="16">PBP-3</shortName>
    </alternativeName>
</protein>
<evidence type="ECO:0000256" key="8">
    <source>
        <dbReference type="ARBA" id="ARBA00022801"/>
    </source>
</evidence>
<evidence type="ECO:0000259" key="17">
    <source>
        <dbReference type="Pfam" id="PF00905"/>
    </source>
</evidence>
<dbReference type="HAMAP" id="MF_02080">
    <property type="entry name" value="FtsI_transpept"/>
    <property type="match status" value="1"/>
</dbReference>
<dbReference type="GO" id="GO:0008955">
    <property type="term" value="F:peptidoglycan glycosyltransferase activity"/>
    <property type="evidence" value="ECO:0007669"/>
    <property type="project" value="InterPro"/>
</dbReference>
<comment type="similarity">
    <text evidence="16">Belongs to the transpeptidase family. FtsI subfamily.</text>
</comment>
<comment type="function">
    <text evidence="16">Catalyzes cross-linking of the peptidoglycan cell wall at the division septum.</text>
</comment>
<dbReference type="AlphaFoldDB" id="A0AA37RXH7"/>
<evidence type="ECO:0000256" key="3">
    <source>
        <dbReference type="ARBA" id="ARBA00022519"/>
    </source>
</evidence>
<dbReference type="Pfam" id="PF00905">
    <property type="entry name" value="Transpeptidase"/>
    <property type="match status" value="1"/>
</dbReference>
<keyword evidence="10 16" id="KW-0573">Peptidoglycan synthesis</keyword>
<organism evidence="19 20">
    <name type="scientific">Paraferrimonas sedimenticola</name>
    <dbReference type="NCBI Taxonomy" id="375674"/>
    <lineage>
        <taxon>Bacteria</taxon>
        <taxon>Pseudomonadati</taxon>
        <taxon>Pseudomonadota</taxon>
        <taxon>Gammaproteobacteria</taxon>
        <taxon>Alteromonadales</taxon>
        <taxon>Ferrimonadaceae</taxon>
        <taxon>Paraferrimonas</taxon>
    </lineage>
</organism>
<keyword evidence="4 16" id="KW-0132">Cell division</keyword>
<keyword evidence="15 16" id="KW-0961">Cell wall biogenesis/degradation</keyword>
<dbReference type="PANTHER" id="PTHR30627:SF1">
    <property type="entry name" value="PEPTIDOGLYCAN D,D-TRANSPEPTIDASE FTSI"/>
    <property type="match status" value="1"/>
</dbReference>
<dbReference type="Gene3D" id="3.30.450.330">
    <property type="match status" value="1"/>
</dbReference>
<sequence length="585" mass="64469">MSRQARSKLKPQVIPWRLYTVAGCIAMLFFGLTVRAAYLQVIEPEMLRKQSDMRSLRTTSQQVQRGLITDRNGEMLAVSVPVQAVWADPKVVFERNGFEDMRRWQALADVLNQPLDPLLKRVQRDPKKRFVYLRRQVTPAVAEYVRQLKIRGIYLKPESRRYYPTGEIASQLVGITNIDDKGIEGIEKAYNDWLTGSPQKQRVRKDRNGHVVERLSVVQQGEHPNDLVLSVDQRIQSLAYSELKRATESTQATSGSVVVLDIKTGEVLAMVNTPSFNPNSTSQRQSYRMRNRAITDTYEPGSTIKPFVVVAGLEAGVIKKDEIVSTSPGYMRLGGSLVRDSQNYGDMNLAKMLVKSSNVGISKVALAMPVQQLLGTYYSMGLGNYSGIHLAGESSGVIHERNRWSEHERATLSFGYGFSVTALQMAQLYATLANDGLKMPVSILKLPEVDGQIQLPAGEQVIAPDVARTVRSMLVGVTEPGGTARKAHIEGYPVAGKTGTSRKAVAGGYGDDYVASFVGVAPANQPELAIAVVINEPKGDQYYGGDAAAPVFAKVMSGALQMRNVEPVTNREKRLQLAGLQERAR</sequence>
<feature type="active site" description="Acyl-ester intermediate" evidence="16">
    <location>
        <position position="302"/>
    </location>
</feature>
<dbReference type="InterPro" id="IPR001460">
    <property type="entry name" value="PCN-bd_Tpept"/>
</dbReference>
<evidence type="ECO:0000256" key="7">
    <source>
        <dbReference type="ARBA" id="ARBA00022692"/>
    </source>
</evidence>
<evidence type="ECO:0000313" key="19">
    <source>
        <dbReference type="EMBL" id="GLP97505.1"/>
    </source>
</evidence>
<dbReference type="Gene3D" id="3.90.1310.10">
    <property type="entry name" value="Penicillin-binding protein 2a (Domain 2)"/>
    <property type="match status" value="1"/>
</dbReference>
<evidence type="ECO:0000256" key="15">
    <source>
        <dbReference type="ARBA" id="ARBA00023316"/>
    </source>
</evidence>
<keyword evidence="3 16" id="KW-0997">Cell inner membrane</keyword>
<dbReference type="Proteomes" id="UP001161422">
    <property type="component" value="Unassembled WGS sequence"/>
</dbReference>
<evidence type="ECO:0000256" key="4">
    <source>
        <dbReference type="ARBA" id="ARBA00022618"/>
    </source>
</evidence>
<evidence type="ECO:0000256" key="13">
    <source>
        <dbReference type="ARBA" id="ARBA00023210"/>
    </source>
</evidence>
<evidence type="ECO:0000256" key="16">
    <source>
        <dbReference type="HAMAP-Rule" id="MF_02080"/>
    </source>
</evidence>
<dbReference type="Pfam" id="PF03717">
    <property type="entry name" value="PBP_dimer"/>
    <property type="match status" value="1"/>
</dbReference>
<dbReference type="GO" id="GO:0000917">
    <property type="term" value="P:division septum assembly"/>
    <property type="evidence" value="ECO:0007669"/>
    <property type="project" value="UniProtKB-KW"/>
</dbReference>
<evidence type="ECO:0000256" key="11">
    <source>
        <dbReference type="ARBA" id="ARBA00022989"/>
    </source>
</evidence>
<comment type="pathway">
    <text evidence="16">Cell wall biogenesis; peptidoglycan biosynthesis.</text>
</comment>
<comment type="subcellular location">
    <subcellularLocation>
        <location evidence="1">Membrane</location>
    </subcellularLocation>
</comment>
<evidence type="ECO:0000256" key="14">
    <source>
        <dbReference type="ARBA" id="ARBA00023306"/>
    </source>
</evidence>
<keyword evidence="12 16" id="KW-0472">Membrane</keyword>
<dbReference type="GO" id="GO:0005886">
    <property type="term" value="C:plasma membrane"/>
    <property type="evidence" value="ECO:0007669"/>
    <property type="project" value="UniProtKB-UniRule"/>
</dbReference>
<evidence type="ECO:0000256" key="2">
    <source>
        <dbReference type="ARBA" id="ARBA00022475"/>
    </source>
</evidence>
<name>A0AA37RXH7_9GAMM</name>
<keyword evidence="2 16" id="KW-1003">Cell membrane</keyword>
<gene>
    <name evidence="16 19" type="primary">ftsI</name>
    <name evidence="19" type="ORF">GCM10007895_28120</name>
</gene>
<comment type="caution">
    <text evidence="19">The sequence shown here is derived from an EMBL/GenBank/DDBJ whole genome shotgun (WGS) entry which is preliminary data.</text>
</comment>
<feature type="domain" description="Penicillin-binding protein dimerisation" evidence="18">
    <location>
        <begin position="62"/>
        <end position="215"/>
    </location>
</feature>
<keyword evidence="8 16" id="KW-0378">Hydrolase</keyword>
<evidence type="ECO:0000256" key="9">
    <source>
        <dbReference type="ARBA" id="ARBA00022960"/>
    </source>
</evidence>
<dbReference type="InterPro" id="IPR036138">
    <property type="entry name" value="PBP_dimer_sf"/>
</dbReference>
<dbReference type="InterPro" id="IPR050515">
    <property type="entry name" value="Beta-lactam/transpept"/>
</dbReference>
<evidence type="ECO:0000256" key="5">
    <source>
        <dbReference type="ARBA" id="ARBA00022645"/>
    </source>
</evidence>
<comment type="catalytic activity">
    <reaction evidence="16">
        <text>Preferential cleavage: (Ac)2-L-Lys-D-Ala-|-D-Ala. Also transpeptidation of peptidyl-alanyl moieties that are N-acyl substituents of D-alanine.</text>
        <dbReference type="EC" id="3.4.16.4"/>
    </reaction>
</comment>
<keyword evidence="5 16" id="KW-0121">Carboxypeptidase</keyword>
<dbReference type="SUPFAM" id="SSF56601">
    <property type="entry name" value="beta-lactamase/transpeptidase-like"/>
    <property type="match status" value="1"/>
</dbReference>
<evidence type="ECO:0000256" key="12">
    <source>
        <dbReference type="ARBA" id="ARBA00023136"/>
    </source>
</evidence>
<dbReference type="Gene3D" id="1.10.150.770">
    <property type="match status" value="1"/>
</dbReference>
<dbReference type="EMBL" id="BSNC01000006">
    <property type="protein sequence ID" value="GLP97505.1"/>
    <property type="molecule type" value="Genomic_DNA"/>
</dbReference>
<evidence type="ECO:0000259" key="18">
    <source>
        <dbReference type="Pfam" id="PF03717"/>
    </source>
</evidence>
<dbReference type="GO" id="GO:0008360">
    <property type="term" value="P:regulation of cell shape"/>
    <property type="evidence" value="ECO:0007669"/>
    <property type="project" value="UniProtKB-KW"/>
</dbReference>
<keyword evidence="9 16" id="KW-0133">Cell shape</keyword>
<keyword evidence="6 16" id="KW-0645">Protease</keyword>
<dbReference type="InterPro" id="IPR012338">
    <property type="entry name" value="Beta-lactam/transpept-like"/>
</dbReference>
<dbReference type="GO" id="GO:0008658">
    <property type="term" value="F:penicillin binding"/>
    <property type="evidence" value="ECO:0007669"/>
    <property type="project" value="InterPro"/>
</dbReference>
<dbReference type="InterPro" id="IPR005311">
    <property type="entry name" value="PBP_dimer"/>
</dbReference>
<evidence type="ECO:0000256" key="6">
    <source>
        <dbReference type="ARBA" id="ARBA00022670"/>
    </source>
</evidence>
<dbReference type="SUPFAM" id="SSF56519">
    <property type="entry name" value="Penicillin binding protein dimerisation domain"/>
    <property type="match status" value="1"/>
</dbReference>
<dbReference type="PANTHER" id="PTHR30627">
    <property type="entry name" value="PEPTIDOGLYCAN D,D-TRANSPEPTIDASE"/>
    <property type="match status" value="1"/>
</dbReference>
<reference evidence="19" key="2">
    <citation type="submission" date="2023-01" db="EMBL/GenBank/DDBJ databases">
        <title>Draft genome sequence of Paraferrimonas sedimenticola strain NBRC 101628.</title>
        <authorList>
            <person name="Sun Q."/>
            <person name="Mori K."/>
        </authorList>
    </citation>
    <scope>NUCLEOTIDE SEQUENCE</scope>
    <source>
        <strain evidence="19">NBRC 101628</strain>
    </source>
</reference>
<dbReference type="InterPro" id="IPR037532">
    <property type="entry name" value="FtsI_transpept"/>
</dbReference>